<reference evidence="5 6" key="1">
    <citation type="submission" date="2014-04" db="EMBL/GenBank/DDBJ databases">
        <title>Aquimarina sp. 22II-S11-z7 Genome Sequencing.</title>
        <authorList>
            <person name="Lai Q."/>
        </authorList>
    </citation>
    <scope>NUCLEOTIDE SEQUENCE [LARGE SCALE GENOMIC DNA]</scope>
    <source>
        <strain evidence="5 6">22II-S11-z7</strain>
    </source>
</reference>
<dbReference type="GO" id="GO:0003723">
    <property type="term" value="F:RNA binding"/>
    <property type="evidence" value="ECO:0007669"/>
    <property type="project" value="UniProtKB-KW"/>
</dbReference>
<accession>A0A023C124</accession>
<dbReference type="InterPro" id="IPR029063">
    <property type="entry name" value="SAM-dependent_MTases_sf"/>
</dbReference>
<dbReference type="SUPFAM" id="SSF53335">
    <property type="entry name" value="S-adenosyl-L-methionine-dependent methyltransferases"/>
    <property type="match status" value="1"/>
</dbReference>
<dbReference type="RefSeq" id="WP_165583309.1">
    <property type="nucleotide sequence ID" value="NZ_AQRA01000001.1"/>
</dbReference>
<keyword evidence="3" id="KW-0949">S-adenosyl-L-methionine</keyword>
<protein>
    <recommendedName>
        <fullName evidence="7">Methyltransferase domain-containing protein</fullName>
    </recommendedName>
</protein>
<proteinExistence type="predicted"/>
<dbReference type="Proteomes" id="UP000023541">
    <property type="component" value="Unassembled WGS sequence"/>
</dbReference>
<comment type="caution">
    <text evidence="5">The sequence shown here is derived from an EMBL/GenBank/DDBJ whole genome shotgun (WGS) entry which is preliminary data.</text>
</comment>
<keyword evidence="4" id="KW-0694">RNA-binding</keyword>
<evidence type="ECO:0000256" key="2">
    <source>
        <dbReference type="ARBA" id="ARBA00022679"/>
    </source>
</evidence>
<keyword evidence="6" id="KW-1185">Reference proteome</keyword>
<gene>
    <name evidence="5" type="ORF">ATO12_02035</name>
</gene>
<evidence type="ECO:0000256" key="4">
    <source>
        <dbReference type="ARBA" id="ARBA00022884"/>
    </source>
</evidence>
<name>A0A023C124_9FLAO</name>
<evidence type="ECO:0000313" key="5">
    <source>
        <dbReference type="EMBL" id="EZH75588.1"/>
    </source>
</evidence>
<dbReference type="InterPro" id="IPR001737">
    <property type="entry name" value="KsgA/Erm"/>
</dbReference>
<evidence type="ECO:0008006" key="7">
    <source>
        <dbReference type="Google" id="ProtNLM"/>
    </source>
</evidence>
<evidence type="ECO:0000313" key="6">
    <source>
        <dbReference type="Proteomes" id="UP000023541"/>
    </source>
</evidence>
<evidence type="ECO:0000256" key="1">
    <source>
        <dbReference type="ARBA" id="ARBA00022603"/>
    </source>
</evidence>
<dbReference type="EMBL" id="AQRA01000001">
    <property type="protein sequence ID" value="EZH75588.1"/>
    <property type="molecule type" value="Genomic_DNA"/>
</dbReference>
<organism evidence="5 6">
    <name type="scientific">Aquimarina atlantica</name>
    <dbReference type="NCBI Taxonomy" id="1317122"/>
    <lineage>
        <taxon>Bacteria</taxon>
        <taxon>Pseudomonadati</taxon>
        <taxon>Bacteroidota</taxon>
        <taxon>Flavobacteriia</taxon>
        <taxon>Flavobacteriales</taxon>
        <taxon>Flavobacteriaceae</taxon>
        <taxon>Aquimarina</taxon>
    </lineage>
</organism>
<dbReference type="GO" id="GO:0008168">
    <property type="term" value="F:methyltransferase activity"/>
    <property type="evidence" value="ECO:0007669"/>
    <property type="project" value="UniProtKB-KW"/>
</dbReference>
<sequence>MSNFFTITALKNLKQTGSLFRSSKTLANKLIEPLDRNKDLVVIELGAGDGIITKQILNKIGMNSYLHSFEINLSFVPILKTINDERLTIHNTCVSNLATIFSENKVDFVVSCLPLANIEHAFKKQLIEDVKFILKDSGSLIQYQYSKKDLEFLKNNFTDTSTTLCIKNIPPAFIYNCKN</sequence>
<evidence type="ECO:0000256" key="3">
    <source>
        <dbReference type="ARBA" id="ARBA00022691"/>
    </source>
</evidence>
<dbReference type="Gene3D" id="3.40.50.150">
    <property type="entry name" value="Vaccinia Virus protein VP39"/>
    <property type="match status" value="1"/>
</dbReference>
<dbReference type="eggNOG" id="COG3963">
    <property type="taxonomic scope" value="Bacteria"/>
</dbReference>
<dbReference type="GO" id="GO:0032259">
    <property type="term" value="P:methylation"/>
    <property type="evidence" value="ECO:0007669"/>
    <property type="project" value="UniProtKB-KW"/>
</dbReference>
<dbReference type="Pfam" id="PF00398">
    <property type="entry name" value="RrnaAD"/>
    <property type="match status" value="1"/>
</dbReference>
<keyword evidence="1" id="KW-0489">Methyltransferase</keyword>
<dbReference type="STRING" id="1317122.ATO12_02035"/>
<dbReference type="AlphaFoldDB" id="A0A023C124"/>
<keyword evidence="2" id="KW-0808">Transferase</keyword>